<feature type="domain" description="Cas12f1-like TNB" evidence="6">
    <location>
        <begin position="292"/>
        <end position="356"/>
    </location>
</feature>
<keyword evidence="8" id="KW-1185">Reference proteome</keyword>
<evidence type="ECO:0000313" key="8">
    <source>
        <dbReference type="Proteomes" id="UP000186657"/>
    </source>
</evidence>
<proteinExistence type="inferred from homology"/>
<dbReference type="GO" id="GO:0003677">
    <property type="term" value="F:DNA binding"/>
    <property type="evidence" value="ECO:0007669"/>
    <property type="project" value="UniProtKB-KW"/>
</dbReference>
<accession>A0A1U7N8H9</accession>
<sequence length="403" mass="45981">MIILEFKAKGKKSQYQAIDEAIRTVRFIRNSCIRLWMDNKGTGKYDLSKYCKILAKQFPFANELNSTARQAAAERAWSSIGRFYDNCKKKVPGKKGFPKFQKRGRSVEYKQSGWKLSPDKKSITFTDKKGIGKLKLKGTWDLWRETAKQIKRVRIVRRADGYYVQFCVSVDIAEELEPTGSAIGLDVGLKDFYTDSVGNAEPNPRFYRTGEKRLKFYQRRVSRKKKGSANRKKAINKLGRTHLKISRQREEHAKRLARCVIRSNDLVAYEDLRVKNLVKNHCLAKSINDAGWYQFRKWMEQFGIKFGKVTVAVNPAYTSQNCSRCGEVVKKSLSTRTHVCKCGCRLDRDYNAAINILKRALSTVGHTGTWILDPNALGDLASTLPGSGLVEQVESVNKESPRL</sequence>
<name>A0A1U7N8H9_9CYAN</name>
<comment type="caution">
    <text evidence="7">The sequence shown here is derived from an EMBL/GenBank/DDBJ whole genome shotgun (WGS) entry which is preliminary data.</text>
</comment>
<reference evidence="7 8" key="1">
    <citation type="submission" date="2016-10" db="EMBL/GenBank/DDBJ databases">
        <title>Comparative genomics uncovers the prolific and rare metabolic potential of the cyanobacterial genus Moorea.</title>
        <authorList>
            <person name="Leao T."/>
            <person name="Castelao G."/>
            <person name="Korobeynikov A."/>
            <person name="Monroe E.A."/>
            <person name="Podell S."/>
            <person name="Glukhov E."/>
            <person name="Allen E."/>
            <person name="Gerwick W.H."/>
            <person name="Gerwick L."/>
        </authorList>
    </citation>
    <scope>NUCLEOTIDE SEQUENCE [LARGE SCALE GENOMIC DNA]</scope>
    <source>
        <strain evidence="7 8">PNG5-198</strain>
    </source>
</reference>
<evidence type="ECO:0000259" key="6">
    <source>
        <dbReference type="Pfam" id="PF07282"/>
    </source>
</evidence>
<dbReference type="RefSeq" id="WP_075904071.1">
    <property type="nucleotide sequence ID" value="NZ_MKZS01000001.1"/>
</dbReference>
<protein>
    <submittedName>
        <fullName evidence="7">Transposase</fullName>
    </submittedName>
</protein>
<evidence type="ECO:0000259" key="5">
    <source>
        <dbReference type="Pfam" id="PF01385"/>
    </source>
</evidence>
<evidence type="ECO:0000256" key="4">
    <source>
        <dbReference type="ARBA" id="ARBA00023172"/>
    </source>
</evidence>
<dbReference type="NCBIfam" id="NF040570">
    <property type="entry name" value="guided_TnpB"/>
    <property type="match status" value="1"/>
</dbReference>
<dbReference type="GO" id="GO:0006310">
    <property type="term" value="P:DNA recombination"/>
    <property type="evidence" value="ECO:0007669"/>
    <property type="project" value="UniProtKB-KW"/>
</dbReference>
<comment type="similarity">
    <text evidence="1">In the C-terminal section; belongs to the transposase 35 family.</text>
</comment>
<keyword evidence="2" id="KW-0815">Transposition</keyword>
<dbReference type="Proteomes" id="UP000186657">
    <property type="component" value="Unassembled WGS sequence"/>
</dbReference>
<evidence type="ECO:0000256" key="3">
    <source>
        <dbReference type="ARBA" id="ARBA00023125"/>
    </source>
</evidence>
<dbReference type="Pfam" id="PF07282">
    <property type="entry name" value="Cas12f1-like_TNB"/>
    <property type="match status" value="1"/>
</dbReference>
<evidence type="ECO:0000256" key="2">
    <source>
        <dbReference type="ARBA" id="ARBA00022578"/>
    </source>
</evidence>
<dbReference type="EMBL" id="MKZS01000001">
    <property type="protein sequence ID" value="OLT62253.1"/>
    <property type="molecule type" value="Genomic_DNA"/>
</dbReference>
<dbReference type="GO" id="GO:0032196">
    <property type="term" value="P:transposition"/>
    <property type="evidence" value="ECO:0007669"/>
    <property type="project" value="UniProtKB-KW"/>
</dbReference>
<keyword evidence="3" id="KW-0238">DNA-binding</keyword>
<dbReference type="Pfam" id="PF01385">
    <property type="entry name" value="OrfB_IS605"/>
    <property type="match status" value="1"/>
</dbReference>
<keyword evidence="4" id="KW-0233">DNA recombination</keyword>
<evidence type="ECO:0000256" key="1">
    <source>
        <dbReference type="ARBA" id="ARBA00008761"/>
    </source>
</evidence>
<organism evidence="7 8">
    <name type="scientific">Moorena bouillonii PNG</name>
    <dbReference type="NCBI Taxonomy" id="568701"/>
    <lineage>
        <taxon>Bacteria</taxon>
        <taxon>Bacillati</taxon>
        <taxon>Cyanobacteriota</taxon>
        <taxon>Cyanophyceae</taxon>
        <taxon>Coleofasciculales</taxon>
        <taxon>Coleofasciculaceae</taxon>
        <taxon>Moorena</taxon>
    </lineage>
</organism>
<gene>
    <name evidence="7" type="ORF">BJP37_27770</name>
</gene>
<feature type="domain" description="Probable transposase IS891/IS1136/IS1341" evidence="5">
    <location>
        <begin position="165"/>
        <end position="280"/>
    </location>
</feature>
<dbReference type="InterPro" id="IPR001959">
    <property type="entry name" value="Transposase"/>
</dbReference>
<evidence type="ECO:0000313" key="7">
    <source>
        <dbReference type="EMBL" id="OLT62253.1"/>
    </source>
</evidence>
<dbReference type="InterPro" id="IPR010095">
    <property type="entry name" value="Cas12f1-like_TNB"/>
</dbReference>
<dbReference type="AlphaFoldDB" id="A0A1U7N8H9"/>